<dbReference type="GO" id="GO:0005125">
    <property type="term" value="F:cytokine activity"/>
    <property type="evidence" value="ECO:0007669"/>
    <property type="project" value="TreeGrafter"/>
</dbReference>
<evidence type="ECO:0000256" key="7">
    <source>
        <dbReference type="ARBA" id="ARBA00023057"/>
    </source>
</evidence>
<evidence type="ECO:0000256" key="4">
    <source>
        <dbReference type="ARBA" id="ARBA00022525"/>
    </source>
</evidence>
<evidence type="ECO:0000256" key="6">
    <source>
        <dbReference type="ARBA" id="ARBA00022729"/>
    </source>
</evidence>
<evidence type="ECO:0000313" key="11">
    <source>
        <dbReference type="Proteomes" id="UP001178461"/>
    </source>
</evidence>
<dbReference type="InterPro" id="IPR003013">
    <property type="entry name" value="Erythroptn"/>
</dbReference>
<dbReference type="SUPFAM" id="SSF47266">
    <property type="entry name" value="4-helical cytokines"/>
    <property type="match status" value="1"/>
</dbReference>
<dbReference type="Pfam" id="PF00758">
    <property type="entry name" value="EPO_TPO"/>
    <property type="match status" value="1"/>
</dbReference>
<evidence type="ECO:0000256" key="2">
    <source>
        <dbReference type="ARBA" id="ARBA00005782"/>
    </source>
</evidence>
<feature type="signal peptide" evidence="9">
    <location>
        <begin position="1"/>
        <end position="22"/>
    </location>
</feature>
<dbReference type="GO" id="GO:0005128">
    <property type="term" value="F:erythropoietin receptor binding"/>
    <property type="evidence" value="ECO:0007669"/>
    <property type="project" value="InterPro"/>
</dbReference>
<evidence type="ECO:0000256" key="8">
    <source>
        <dbReference type="ARBA" id="ARBA00023157"/>
    </source>
</evidence>
<comment type="subcellular location">
    <subcellularLocation>
        <location evidence="1">Secreted</location>
    </subcellularLocation>
</comment>
<organism evidence="10 11">
    <name type="scientific">Podarcis lilfordi</name>
    <name type="common">Lilford's wall lizard</name>
    <dbReference type="NCBI Taxonomy" id="74358"/>
    <lineage>
        <taxon>Eukaryota</taxon>
        <taxon>Metazoa</taxon>
        <taxon>Chordata</taxon>
        <taxon>Craniata</taxon>
        <taxon>Vertebrata</taxon>
        <taxon>Euteleostomi</taxon>
        <taxon>Lepidosauria</taxon>
        <taxon>Squamata</taxon>
        <taxon>Bifurcata</taxon>
        <taxon>Unidentata</taxon>
        <taxon>Episquamata</taxon>
        <taxon>Laterata</taxon>
        <taxon>Lacertibaenia</taxon>
        <taxon>Lacertidae</taxon>
        <taxon>Podarcis</taxon>
    </lineage>
</organism>
<name>A0AA35PNX2_9SAUR</name>
<comment type="similarity">
    <text evidence="2">Belongs to the EPO/TPO family.</text>
</comment>
<keyword evidence="4" id="KW-0964">Secreted</keyword>
<dbReference type="GO" id="GO:0005179">
    <property type="term" value="F:hormone activity"/>
    <property type="evidence" value="ECO:0007669"/>
    <property type="project" value="UniProtKB-KW"/>
</dbReference>
<dbReference type="PANTHER" id="PTHR10370">
    <property type="entry name" value="ERYTHROPOIETIN"/>
    <property type="match status" value="1"/>
</dbReference>
<evidence type="ECO:0000256" key="5">
    <source>
        <dbReference type="ARBA" id="ARBA00022702"/>
    </source>
</evidence>
<keyword evidence="5" id="KW-0372">Hormone</keyword>
<dbReference type="Gene3D" id="1.20.1250.10">
    <property type="match status" value="1"/>
</dbReference>
<protein>
    <recommendedName>
        <fullName evidence="3">Erythropoietin</fullName>
    </recommendedName>
</protein>
<keyword evidence="8" id="KW-1015">Disulfide bond</keyword>
<dbReference type="InterPro" id="IPR001323">
    <property type="entry name" value="EPO_TPO"/>
</dbReference>
<dbReference type="InterPro" id="IPR009079">
    <property type="entry name" value="4_helix_cytokine-like_core"/>
</dbReference>
<evidence type="ECO:0000256" key="9">
    <source>
        <dbReference type="SAM" id="SignalP"/>
    </source>
</evidence>
<evidence type="ECO:0000256" key="3">
    <source>
        <dbReference type="ARBA" id="ARBA00015421"/>
    </source>
</evidence>
<keyword evidence="7" id="KW-0265">Erythrocyte maturation</keyword>
<sequence>MGIPGLTPLLLMLGFLAPVLLTTPEPMCDQRVMNKYIQDVSKAESEIVELCRTSCNLPEPVMVLDTGVNIRSWRKMNRTRQASEVWRGQTLLSRAISQLQRHHSAMQPFVRQLEVMESCLRSIRNILRGHGAQEAPQDDVSTRTLSVQTMKKLFSVYSSFIRGKVSLYITEACAR</sequence>
<evidence type="ECO:0000256" key="1">
    <source>
        <dbReference type="ARBA" id="ARBA00004613"/>
    </source>
</evidence>
<feature type="chain" id="PRO_5041424422" description="Erythropoietin" evidence="9">
    <location>
        <begin position="23"/>
        <end position="175"/>
    </location>
</feature>
<dbReference type="EMBL" id="OX395138">
    <property type="protein sequence ID" value="CAI5791572.1"/>
    <property type="molecule type" value="Genomic_DNA"/>
</dbReference>
<keyword evidence="6 9" id="KW-0732">Signal</keyword>
<gene>
    <name evidence="10" type="ORF">PODLI_1B032847</name>
</gene>
<reference evidence="10" key="1">
    <citation type="submission" date="2022-12" db="EMBL/GenBank/DDBJ databases">
        <authorList>
            <person name="Alioto T."/>
            <person name="Alioto T."/>
            <person name="Gomez Garrido J."/>
        </authorList>
    </citation>
    <scope>NUCLEOTIDE SEQUENCE</scope>
</reference>
<dbReference type="GO" id="GO:0043249">
    <property type="term" value="P:erythrocyte maturation"/>
    <property type="evidence" value="ECO:0007669"/>
    <property type="project" value="UniProtKB-KW"/>
</dbReference>
<dbReference type="PRINTS" id="PR00272">
    <property type="entry name" value="ERYTHROPTN"/>
</dbReference>
<accession>A0AA35PNX2</accession>
<evidence type="ECO:0000313" key="10">
    <source>
        <dbReference type="EMBL" id="CAI5791572.1"/>
    </source>
</evidence>
<keyword evidence="11" id="KW-1185">Reference proteome</keyword>
<dbReference type="AlphaFoldDB" id="A0AA35PNX2"/>
<dbReference type="GO" id="GO:0005615">
    <property type="term" value="C:extracellular space"/>
    <property type="evidence" value="ECO:0007669"/>
    <property type="project" value="TreeGrafter"/>
</dbReference>
<dbReference type="Proteomes" id="UP001178461">
    <property type="component" value="Chromosome 13"/>
</dbReference>
<dbReference type="PANTHER" id="PTHR10370:SF0">
    <property type="entry name" value="ERYTHROPOIETIN"/>
    <property type="match status" value="1"/>
</dbReference>
<proteinExistence type="inferred from homology"/>